<evidence type="ECO:0000313" key="6">
    <source>
        <dbReference type="Proteomes" id="UP001050691"/>
    </source>
</evidence>
<feature type="domain" description="DUF676" evidence="4">
    <location>
        <begin position="4"/>
        <end position="211"/>
    </location>
</feature>
<feature type="transmembrane region" description="Helical" evidence="3">
    <location>
        <begin position="287"/>
        <end position="310"/>
    </location>
</feature>
<keyword evidence="3" id="KW-1133">Transmembrane helix</keyword>
<dbReference type="PANTHER" id="PTHR12482">
    <property type="entry name" value="LIPASE ROG1-RELATED-RELATED"/>
    <property type="match status" value="1"/>
</dbReference>
<dbReference type="InterPro" id="IPR044294">
    <property type="entry name" value="Lipase-like"/>
</dbReference>
<sequence>MSNEEEVHLLVLIHGMWGSTANLEEMHRIIRERFTSGAIYNSCSLEIHVAQTNQGKSTYDGIDWGSERIVEEVRDKIREIEDGGRRKVSRFSVTGYSLGGLLARYLIGALHSQRFFEKAKPVNFTTFATPHFGLPAGAQSFREKLVAYLGPILLSRTGEHFFGMDKWLDKGRPLLDIMADENYVFYQALLLFPHVHFYANALKDLTVPFLTAALETSDPFMFHETNGIQIEFDEKYEPIVKSFQLPSSVPVKKSPPFGSKEYMQNIRKKFPRLPLPPPLQFRFPGNVIMTLLFPILFPLLLSFVIFRLSFDMKASRGRIRLLENDPAKANRLVNALRSIEKGMDDVVADIMDDPGLPSSSPSPSESSTPSLHLTPTKAPTQGHTDIPTSSTLMKSSLQSTPSELLYEPKLTPLQHKIIDRLNRLPQLQKHYAFIDKLMNTHATIISRDRKRFAFHVRGEGVLRHWADGFEI</sequence>
<dbReference type="Pfam" id="PF05057">
    <property type="entry name" value="DUF676"/>
    <property type="match status" value="1"/>
</dbReference>
<reference evidence="5" key="1">
    <citation type="submission" date="2021-10" db="EMBL/GenBank/DDBJ databases">
        <title>De novo Genome Assembly of Clathrus columnatus (Basidiomycota, Fungi) Using Illumina and Nanopore Sequence Data.</title>
        <authorList>
            <person name="Ogiso-Tanaka E."/>
            <person name="Itagaki H."/>
            <person name="Hosoya T."/>
            <person name="Hosaka K."/>
        </authorList>
    </citation>
    <scope>NUCLEOTIDE SEQUENCE</scope>
    <source>
        <strain evidence="5">MO-923</strain>
    </source>
</reference>
<dbReference type="EMBL" id="BPWL01000006">
    <property type="protein sequence ID" value="GJJ10922.1"/>
    <property type="molecule type" value="Genomic_DNA"/>
</dbReference>
<organism evidence="5 6">
    <name type="scientific">Clathrus columnatus</name>
    <dbReference type="NCBI Taxonomy" id="1419009"/>
    <lineage>
        <taxon>Eukaryota</taxon>
        <taxon>Fungi</taxon>
        <taxon>Dikarya</taxon>
        <taxon>Basidiomycota</taxon>
        <taxon>Agaricomycotina</taxon>
        <taxon>Agaricomycetes</taxon>
        <taxon>Phallomycetidae</taxon>
        <taxon>Phallales</taxon>
        <taxon>Clathraceae</taxon>
        <taxon>Clathrus</taxon>
    </lineage>
</organism>
<dbReference type="SUPFAM" id="SSF53474">
    <property type="entry name" value="alpha/beta-Hydrolases"/>
    <property type="match status" value="1"/>
</dbReference>
<dbReference type="PANTHER" id="PTHR12482:SF62">
    <property type="entry name" value="LIPASE ROG1-RELATED"/>
    <property type="match status" value="1"/>
</dbReference>
<comment type="caution">
    <text evidence="5">The sequence shown here is derived from an EMBL/GenBank/DDBJ whole genome shotgun (WGS) entry which is preliminary data.</text>
</comment>
<evidence type="ECO:0000256" key="2">
    <source>
        <dbReference type="SAM" id="MobiDB-lite"/>
    </source>
</evidence>
<dbReference type="AlphaFoldDB" id="A0AAV5A8G4"/>
<dbReference type="InterPro" id="IPR007751">
    <property type="entry name" value="DUF676_lipase-like"/>
</dbReference>
<dbReference type="InterPro" id="IPR029058">
    <property type="entry name" value="AB_hydrolase_fold"/>
</dbReference>
<proteinExistence type="inferred from homology"/>
<keyword evidence="3" id="KW-0812">Transmembrane</keyword>
<dbReference type="Proteomes" id="UP001050691">
    <property type="component" value="Unassembled WGS sequence"/>
</dbReference>
<name>A0AAV5A8G4_9AGAM</name>
<protein>
    <recommendedName>
        <fullName evidence="4">DUF676 domain-containing protein</fullName>
    </recommendedName>
</protein>
<keyword evidence="3" id="KW-0472">Membrane</keyword>
<evidence type="ECO:0000256" key="3">
    <source>
        <dbReference type="SAM" id="Phobius"/>
    </source>
</evidence>
<accession>A0AAV5A8G4</accession>
<evidence type="ECO:0000313" key="5">
    <source>
        <dbReference type="EMBL" id="GJJ10922.1"/>
    </source>
</evidence>
<evidence type="ECO:0000256" key="1">
    <source>
        <dbReference type="ARBA" id="ARBA00007920"/>
    </source>
</evidence>
<evidence type="ECO:0000259" key="4">
    <source>
        <dbReference type="Pfam" id="PF05057"/>
    </source>
</evidence>
<feature type="compositionally biased region" description="Polar residues" evidence="2">
    <location>
        <begin position="377"/>
        <end position="393"/>
    </location>
</feature>
<keyword evidence="6" id="KW-1185">Reference proteome</keyword>
<gene>
    <name evidence="5" type="ORF">Clacol_005151</name>
</gene>
<dbReference type="Gene3D" id="3.40.50.1820">
    <property type="entry name" value="alpha/beta hydrolase"/>
    <property type="match status" value="1"/>
</dbReference>
<feature type="compositionally biased region" description="Low complexity" evidence="2">
    <location>
        <begin position="354"/>
        <end position="376"/>
    </location>
</feature>
<feature type="region of interest" description="Disordered" evidence="2">
    <location>
        <begin position="350"/>
        <end position="393"/>
    </location>
</feature>
<comment type="similarity">
    <text evidence="1">Belongs to the putative lipase ROG1 family.</text>
</comment>